<dbReference type="EnsemblPlants" id="AVESA.00010b.r2.3DG0568440.1">
    <property type="protein sequence ID" value="AVESA.00010b.r2.3DG0568440.1.CDS"/>
    <property type="gene ID" value="AVESA.00010b.r2.3DG0568440"/>
</dbReference>
<evidence type="ECO:0000313" key="2">
    <source>
        <dbReference type="Proteomes" id="UP001732700"/>
    </source>
</evidence>
<protein>
    <submittedName>
        <fullName evidence="1">Uncharacterized protein</fullName>
    </submittedName>
</protein>
<reference evidence="1" key="2">
    <citation type="submission" date="2025-09" db="UniProtKB">
        <authorList>
            <consortium name="EnsemblPlants"/>
        </authorList>
    </citation>
    <scope>IDENTIFICATION</scope>
</reference>
<proteinExistence type="predicted"/>
<reference evidence="1" key="1">
    <citation type="submission" date="2021-05" db="EMBL/GenBank/DDBJ databases">
        <authorList>
            <person name="Scholz U."/>
            <person name="Mascher M."/>
            <person name="Fiebig A."/>
        </authorList>
    </citation>
    <scope>NUCLEOTIDE SEQUENCE [LARGE SCALE GENOMIC DNA]</scope>
</reference>
<evidence type="ECO:0000313" key="1">
    <source>
        <dbReference type="EnsemblPlants" id="AVESA.00010b.r2.3DG0568440.1.CDS"/>
    </source>
</evidence>
<dbReference type="Proteomes" id="UP001732700">
    <property type="component" value="Chromosome 3D"/>
</dbReference>
<organism evidence="1 2">
    <name type="scientific">Avena sativa</name>
    <name type="common">Oat</name>
    <dbReference type="NCBI Taxonomy" id="4498"/>
    <lineage>
        <taxon>Eukaryota</taxon>
        <taxon>Viridiplantae</taxon>
        <taxon>Streptophyta</taxon>
        <taxon>Embryophyta</taxon>
        <taxon>Tracheophyta</taxon>
        <taxon>Spermatophyta</taxon>
        <taxon>Magnoliopsida</taxon>
        <taxon>Liliopsida</taxon>
        <taxon>Poales</taxon>
        <taxon>Poaceae</taxon>
        <taxon>BOP clade</taxon>
        <taxon>Pooideae</taxon>
        <taxon>Poodae</taxon>
        <taxon>Poeae</taxon>
        <taxon>Poeae Chloroplast Group 1 (Aveneae type)</taxon>
        <taxon>Aveninae</taxon>
        <taxon>Avena</taxon>
    </lineage>
</organism>
<accession>A0ACD5W5D0</accession>
<keyword evidence="2" id="KW-1185">Reference proteome</keyword>
<sequence length="104" mass="11460">MGKQLFFLAILLIVSLETATTMVRGDLACDTPKPQCLFKCYKGAGKCMRCCQGNSYVQGQCNFFHFDLCYCCNNTLNLPGTAAGRHGWQPQTGVPTPIPHFLHA</sequence>
<name>A0ACD5W5D0_AVESA</name>